<dbReference type="InterPro" id="IPR010216">
    <property type="entry name" value="Transcrpt_antiterm_NusG_myco"/>
</dbReference>
<dbReference type="FunFam" id="3.30.70.940:FF:000002">
    <property type="entry name" value="Transcription termination/antitermination protein NusG"/>
    <property type="match status" value="1"/>
</dbReference>
<dbReference type="EMBL" id="RKRF01000015">
    <property type="protein sequence ID" value="RPF49971.1"/>
    <property type="molecule type" value="Genomic_DNA"/>
</dbReference>
<dbReference type="Gene3D" id="3.30.70.940">
    <property type="entry name" value="NusG, N-terminal domain"/>
    <property type="match status" value="1"/>
</dbReference>
<reference evidence="9 10" key="1">
    <citation type="submission" date="2018-11" db="EMBL/GenBank/DDBJ databases">
        <title>Genomic Encyclopedia of Type Strains, Phase IV (KMG-IV): sequencing the most valuable type-strain genomes for metagenomic binning, comparative biology and taxonomic classification.</title>
        <authorList>
            <person name="Goeker M."/>
        </authorList>
    </citation>
    <scope>NUCLEOTIDE SEQUENCE [LARGE SCALE GENOMIC DNA]</scope>
    <source>
        <strain evidence="9 10">DSM 18090</strain>
    </source>
</reference>
<proteinExistence type="inferred from homology"/>
<keyword evidence="4 5" id="KW-0804">Transcription</keyword>
<evidence type="ECO:0000313" key="9">
    <source>
        <dbReference type="EMBL" id="RPF49971.1"/>
    </source>
</evidence>
<dbReference type="CDD" id="cd09891">
    <property type="entry name" value="NGN_Bact_1"/>
    <property type="match status" value="1"/>
</dbReference>
<evidence type="ECO:0000313" key="10">
    <source>
        <dbReference type="Proteomes" id="UP000276443"/>
    </source>
</evidence>
<dbReference type="PRINTS" id="PR00338">
    <property type="entry name" value="NUSGTNSCPFCT"/>
</dbReference>
<accession>A0A3N5C1C6</accession>
<dbReference type="InterPro" id="IPR001062">
    <property type="entry name" value="Transcrpt_antiterm_NusG"/>
</dbReference>
<gene>
    <name evidence="5" type="primary">nusG</name>
    <name evidence="9" type="ORF">EDC24_3007</name>
</gene>
<protein>
    <recommendedName>
        <fullName evidence="5 6">Transcription termination/antitermination protein NusG</fullName>
    </recommendedName>
</protein>
<dbReference type="HAMAP" id="MF_00948">
    <property type="entry name" value="NusG"/>
    <property type="match status" value="1"/>
</dbReference>
<dbReference type="InterPro" id="IPR014722">
    <property type="entry name" value="Rib_uL2_dom2"/>
</dbReference>
<evidence type="ECO:0000256" key="4">
    <source>
        <dbReference type="ARBA" id="ARBA00023163"/>
    </source>
</evidence>
<dbReference type="InterPro" id="IPR043425">
    <property type="entry name" value="NusG-like"/>
</dbReference>
<name>A0A3N5C1C6_9BACI</name>
<dbReference type="InterPro" id="IPR008991">
    <property type="entry name" value="Translation_prot_SH3-like_sf"/>
</dbReference>
<dbReference type="InterPro" id="IPR047050">
    <property type="entry name" value="NGN"/>
</dbReference>
<evidence type="ECO:0000256" key="3">
    <source>
        <dbReference type="ARBA" id="ARBA00023015"/>
    </source>
</evidence>
<sequence>MFMIVELCCLNKNKVQRLVRLGGKVFKPNTMEKNWYVVHTYSGYENRVKLNLEKRIETMGMEDKIFRVIVPEEEETEIKNGKRKTSMKKVFPGYVLAEMIMTDDSWFVVRNTPGVTGFVGSTGQGAKPTPLFPEEAERILKQMGVKDEVQDFDFDLKETVSVTDGPFANFTGTVENIDMDKQKVKVHVNMFGRETPVELDFTQIEKL</sequence>
<dbReference type="SMART" id="SM00738">
    <property type="entry name" value="NGN"/>
    <property type="match status" value="1"/>
</dbReference>
<dbReference type="GO" id="GO:0006354">
    <property type="term" value="P:DNA-templated transcription elongation"/>
    <property type="evidence" value="ECO:0007669"/>
    <property type="project" value="UniProtKB-UniRule"/>
</dbReference>
<keyword evidence="10" id="KW-1185">Reference proteome</keyword>
<evidence type="ECO:0000256" key="1">
    <source>
        <dbReference type="ARBA" id="ARBA00022472"/>
    </source>
</evidence>
<dbReference type="GO" id="GO:0005829">
    <property type="term" value="C:cytosol"/>
    <property type="evidence" value="ECO:0007669"/>
    <property type="project" value="UniProtKB-ARBA"/>
</dbReference>
<evidence type="ECO:0000256" key="5">
    <source>
        <dbReference type="HAMAP-Rule" id="MF_00948"/>
    </source>
</evidence>
<dbReference type="Pfam" id="PF02357">
    <property type="entry name" value="NusG"/>
    <property type="match status" value="1"/>
</dbReference>
<keyword evidence="1 5" id="KW-0806">Transcription termination</keyword>
<comment type="similarity">
    <text evidence="5 7">Belongs to the NusG family.</text>
</comment>
<evidence type="ECO:0000256" key="6">
    <source>
        <dbReference type="NCBIfam" id="TIGR01956"/>
    </source>
</evidence>
<dbReference type="NCBIfam" id="TIGR01956">
    <property type="entry name" value="NusG_myco"/>
    <property type="match status" value="1"/>
</dbReference>
<dbReference type="InterPro" id="IPR005824">
    <property type="entry name" value="KOW"/>
</dbReference>
<keyword evidence="2 5" id="KW-0889">Transcription antitermination</keyword>
<dbReference type="PROSITE" id="PS01014">
    <property type="entry name" value="NUSG"/>
    <property type="match status" value="1"/>
</dbReference>
<keyword evidence="3 5" id="KW-0805">Transcription regulation</keyword>
<comment type="function">
    <text evidence="5 7">Participates in transcription elongation, termination and antitermination.</text>
</comment>
<dbReference type="SUPFAM" id="SSF50104">
    <property type="entry name" value="Translation proteins SH3-like domain"/>
    <property type="match status" value="1"/>
</dbReference>
<feature type="domain" description="NusG-like N-terminal" evidence="8">
    <location>
        <begin position="32"/>
        <end position="143"/>
    </location>
</feature>
<dbReference type="FunFam" id="2.30.30.30:FF:000002">
    <property type="entry name" value="Transcription termination/antitermination factor NusG"/>
    <property type="match status" value="1"/>
</dbReference>
<dbReference type="PANTHER" id="PTHR30265">
    <property type="entry name" value="RHO-INTERACTING TRANSCRIPTION TERMINATION FACTOR NUSG"/>
    <property type="match status" value="1"/>
</dbReference>
<dbReference type="SUPFAM" id="SSF82679">
    <property type="entry name" value="N-utilization substance G protein NusG, N-terminal domain"/>
    <property type="match status" value="1"/>
</dbReference>
<dbReference type="InterPro" id="IPR006645">
    <property type="entry name" value="NGN-like_dom"/>
</dbReference>
<dbReference type="Gene3D" id="2.30.30.30">
    <property type="match status" value="1"/>
</dbReference>
<evidence type="ECO:0000256" key="2">
    <source>
        <dbReference type="ARBA" id="ARBA00022814"/>
    </source>
</evidence>
<dbReference type="CDD" id="cd06091">
    <property type="entry name" value="KOW_NusG"/>
    <property type="match status" value="1"/>
</dbReference>
<dbReference type="Proteomes" id="UP000276443">
    <property type="component" value="Unassembled WGS sequence"/>
</dbReference>
<dbReference type="InterPro" id="IPR015869">
    <property type="entry name" value="Transcrpt_antiterm_NusG_bac_CS"/>
</dbReference>
<dbReference type="AlphaFoldDB" id="A0A3N5C1C6"/>
<evidence type="ECO:0000256" key="7">
    <source>
        <dbReference type="RuleBase" id="RU000538"/>
    </source>
</evidence>
<comment type="caution">
    <text evidence="9">The sequence shown here is derived from an EMBL/GenBank/DDBJ whole genome shotgun (WGS) entry which is preliminary data.</text>
</comment>
<dbReference type="GO" id="GO:0032784">
    <property type="term" value="P:regulation of DNA-templated transcription elongation"/>
    <property type="evidence" value="ECO:0007669"/>
    <property type="project" value="InterPro"/>
</dbReference>
<evidence type="ECO:0000259" key="8">
    <source>
        <dbReference type="SMART" id="SM00738"/>
    </source>
</evidence>
<dbReference type="GO" id="GO:0006353">
    <property type="term" value="P:DNA-templated transcription termination"/>
    <property type="evidence" value="ECO:0007669"/>
    <property type="project" value="UniProtKB-UniRule"/>
</dbReference>
<dbReference type="InterPro" id="IPR036735">
    <property type="entry name" value="NGN_dom_sf"/>
</dbReference>
<dbReference type="GO" id="GO:0031564">
    <property type="term" value="P:transcription antitermination"/>
    <property type="evidence" value="ECO:0007669"/>
    <property type="project" value="UniProtKB-UniRule"/>
</dbReference>
<dbReference type="NCBIfam" id="TIGR00922">
    <property type="entry name" value="nusG"/>
    <property type="match status" value="1"/>
</dbReference>
<organism evidence="9 10">
    <name type="scientific">Aquisalibacillus elongatus</name>
    <dbReference type="NCBI Taxonomy" id="485577"/>
    <lineage>
        <taxon>Bacteria</taxon>
        <taxon>Bacillati</taxon>
        <taxon>Bacillota</taxon>
        <taxon>Bacilli</taxon>
        <taxon>Bacillales</taxon>
        <taxon>Bacillaceae</taxon>
        <taxon>Aquisalibacillus</taxon>
    </lineage>
</organism>
<dbReference type="Pfam" id="PF00467">
    <property type="entry name" value="KOW"/>
    <property type="match status" value="1"/>
</dbReference>
<dbReference type="PANTHER" id="PTHR30265:SF2">
    <property type="entry name" value="TRANSCRIPTION TERMINATION_ANTITERMINATION PROTEIN NUSG"/>
    <property type="match status" value="1"/>
</dbReference>